<evidence type="ECO:0000256" key="4">
    <source>
        <dbReference type="ARBA" id="ARBA00023134"/>
    </source>
</evidence>
<comment type="similarity">
    <text evidence="2">Belongs to the GTP-binding SRP family.</text>
</comment>
<dbReference type="Proteomes" id="UP000672602">
    <property type="component" value="Unassembled WGS sequence"/>
</dbReference>
<dbReference type="PANTHER" id="PTHR43134">
    <property type="entry name" value="SIGNAL RECOGNITION PARTICLE RECEPTOR SUBUNIT ALPHA"/>
    <property type="match status" value="1"/>
</dbReference>
<sequence>MRLKTFHADSLSAAFALVREALGEDAIIVATQEDDEIERGARVTAAVEESEEDGLDQWDGAEDQADALERITALLEHHGCPRALTDRLVLAAADTEETDPTLALAGALDQLFAFRPLPEEPGGKPLLLIGPPGVGKTVTCAKIAARVAISYDERQEQAPVVLIAADPMRVGAVEQLRAYADRLGATLRIAEDASVLSHVLGSCGRRDLVIIDTPGTNPYDLQELAFLIELAEAGEMEPVLLLGAGRDAEEAIDLAKAFRPVEARRLLATGLDLSHRLGALLAAADAGRLAFSDVSRSPRIADGLKPLNPLTLARLLLPDEDAANDFAMNGFSSEGETPRDMAADDTTDGRDALAELDAYAREAIAAARAESGGSPRFGRNDPNRHRGDDGDGNES</sequence>
<evidence type="ECO:0000256" key="2">
    <source>
        <dbReference type="ARBA" id="ARBA00008531"/>
    </source>
</evidence>
<dbReference type="InterPro" id="IPR000897">
    <property type="entry name" value="SRP54_GTPase_dom"/>
</dbReference>
<keyword evidence="10" id="KW-1185">Reference proteome</keyword>
<dbReference type="GO" id="GO:0003924">
    <property type="term" value="F:GTPase activity"/>
    <property type="evidence" value="ECO:0007669"/>
    <property type="project" value="TreeGrafter"/>
</dbReference>
<dbReference type="Pfam" id="PF00448">
    <property type="entry name" value="SRP54"/>
    <property type="match status" value="1"/>
</dbReference>
<evidence type="ECO:0000256" key="3">
    <source>
        <dbReference type="ARBA" id="ARBA00022741"/>
    </source>
</evidence>
<feature type="compositionally biased region" description="Basic and acidic residues" evidence="6">
    <location>
        <begin position="336"/>
        <end position="352"/>
    </location>
</feature>
<reference evidence="9" key="1">
    <citation type="submission" date="2021-04" db="EMBL/GenBank/DDBJ databases">
        <authorList>
            <person name="Zhang D.-C."/>
        </authorList>
    </citation>
    <scope>NUCLEOTIDE SEQUENCE</scope>
    <source>
        <strain evidence="9">CGMCC 1.15697</strain>
    </source>
</reference>
<dbReference type="SMART" id="SM00382">
    <property type="entry name" value="AAA"/>
    <property type="match status" value="1"/>
</dbReference>
<dbReference type="GO" id="GO:0005525">
    <property type="term" value="F:GTP binding"/>
    <property type="evidence" value="ECO:0007669"/>
    <property type="project" value="UniProtKB-KW"/>
</dbReference>
<comment type="subcellular location">
    <subcellularLocation>
        <location evidence="1">Cell inner membrane</location>
        <topology evidence="1">Peripheral membrane protein</topology>
        <orientation evidence="1">Cytoplasmic side</orientation>
    </subcellularLocation>
</comment>
<keyword evidence="4" id="KW-0342">GTP-binding</keyword>
<dbReference type="SUPFAM" id="SSF52540">
    <property type="entry name" value="P-loop containing nucleoside triphosphate hydrolases"/>
    <property type="match status" value="1"/>
</dbReference>
<dbReference type="SMART" id="SM00962">
    <property type="entry name" value="SRP54"/>
    <property type="match status" value="1"/>
</dbReference>
<keyword evidence="5" id="KW-0472">Membrane</keyword>
<gene>
    <name evidence="9" type="ORF">KAJ83_03765</name>
</gene>
<keyword evidence="3" id="KW-0547">Nucleotide-binding</keyword>
<evidence type="ECO:0000256" key="6">
    <source>
        <dbReference type="SAM" id="MobiDB-lite"/>
    </source>
</evidence>
<feature type="region of interest" description="Disordered" evidence="6">
    <location>
        <begin position="365"/>
        <end position="395"/>
    </location>
</feature>
<feature type="region of interest" description="Disordered" evidence="6">
    <location>
        <begin position="329"/>
        <end position="352"/>
    </location>
</feature>
<name>A0A8J7RWP1_9PROT</name>
<dbReference type="AlphaFoldDB" id="A0A8J7RWP1"/>
<evidence type="ECO:0000313" key="9">
    <source>
        <dbReference type="EMBL" id="MBP5856112.1"/>
    </source>
</evidence>
<dbReference type="GO" id="GO:0005886">
    <property type="term" value="C:plasma membrane"/>
    <property type="evidence" value="ECO:0007669"/>
    <property type="project" value="UniProtKB-SubCell"/>
</dbReference>
<protein>
    <recommendedName>
        <fullName evidence="11">Flagella-associated GTP-binding protein</fullName>
    </recommendedName>
</protein>
<evidence type="ECO:0000256" key="1">
    <source>
        <dbReference type="ARBA" id="ARBA00004515"/>
    </source>
</evidence>
<comment type="caution">
    <text evidence="9">The sequence shown here is derived from an EMBL/GenBank/DDBJ whole genome shotgun (WGS) entry which is preliminary data.</text>
</comment>
<evidence type="ECO:0000259" key="7">
    <source>
        <dbReference type="SMART" id="SM00382"/>
    </source>
</evidence>
<dbReference type="InterPro" id="IPR003593">
    <property type="entry name" value="AAA+_ATPase"/>
</dbReference>
<dbReference type="EMBL" id="JAGMWN010000001">
    <property type="protein sequence ID" value="MBP5856112.1"/>
    <property type="molecule type" value="Genomic_DNA"/>
</dbReference>
<feature type="domain" description="AAA+ ATPase" evidence="7">
    <location>
        <begin position="122"/>
        <end position="307"/>
    </location>
</feature>
<evidence type="ECO:0000313" key="10">
    <source>
        <dbReference type="Proteomes" id="UP000672602"/>
    </source>
</evidence>
<evidence type="ECO:0000256" key="5">
    <source>
        <dbReference type="ARBA" id="ARBA00023136"/>
    </source>
</evidence>
<feature type="domain" description="SRP54-type proteins GTP-binding" evidence="8">
    <location>
        <begin position="123"/>
        <end position="318"/>
    </location>
</feature>
<dbReference type="Gene3D" id="3.40.50.300">
    <property type="entry name" value="P-loop containing nucleotide triphosphate hydrolases"/>
    <property type="match status" value="1"/>
</dbReference>
<feature type="compositionally biased region" description="Basic and acidic residues" evidence="6">
    <location>
        <begin position="378"/>
        <end position="389"/>
    </location>
</feature>
<dbReference type="InterPro" id="IPR027417">
    <property type="entry name" value="P-loop_NTPase"/>
</dbReference>
<organism evidence="9 10">
    <name type="scientific">Marivibrio halodurans</name>
    <dbReference type="NCBI Taxonomy" id="2039722"/>
    <lineage>
        <taxon>Bacteria</taxon>
        <taxon>Pseudomonadati</taxon>
        <taxon>Pseudomonadota</taxon>
        <taxon>Alphaproteobacteria</taxon>
        <taxon>Rhodospirillales</taxon>
        <taxon>Rhodospirillaceae</taxon>
        <taxon>Marivibrio</taxon>
    </lineage>
</organism>
<accession>A0A8J7RWP1</accession>
<dbReference type="PANTHER" id="PTHR43134:SF3">
    <property type="entry name" value="FLAGELLAR BIOSYNTHESIS PROTEIN FLHF"/>
    <property type="match status" value="1"/>
</dbReference>
<proteinExistence type="inferred from homology"/>
<dbReference type="RefSeq" id="WP_210680657.1">
    <property type="nucleotide sequence ID" value="NZ_JAGMWN010000001.1"/>
</dbReference>
<dbReference type="GO" id="GO:0005047">
    <property type="term" value="F:signal recognition particle binding"/>
    <property type="evidence" value="ECO:0007669"/>
    <property type="project" value="TreeGrafter"/>
</dbReference>
<dbReference type="GO" id="GO:0006614">
    <property type="term" value="P:SRP-dependent cotranslational protein targeting to membrane"/>
    <property type="evidence" value="ECO:0007669"/>
    <property type="project" value="InterPro"/>
</dbReference>
<evidence type="ECO:0008006" key="11">
    <source>
        <dbReference type="Google" id="ProtNLM"/>
    </source>
</evidence>
<evidence type="ECO:0000259" key="8">
    <source>
        <dbReference type="SMART" id="SM00962"/>
    </source>
</evidence>